<keyword evidence="9" id="KW-0496">Mitochondrion</keyword>
<dbReference type="Proteomes" id="UP001162483">
    <property type="component" value="Unassembled WGS sequence"/>
</dbReference>
<evidence type="ECO:0000256" key="3">
    <source>
        <dbReference type="ARBA" id="ARBA00014537"/>
    </source>
</evidence>
<evidence type="ECO:0000313" key="13">
    <source>
        <dbReference type="Proteomes" id="UP001162483"/>
    </source>
</evidence>
<reference evidence="12" key="1">
    <citation type="submission" date="2023-05" db="EMBL/GenBank/DDBJ databases">
        <authorList>
            <person name="Stuckert A."/>
        </authorList>
    </citation>
    <scope>NUCLEOTIDE SEQUENCE</scope>
</reference>
<evidence type="ECO:0000256" key="8">
    <source>
        <dbReference type="ARBA" id="ARBA00022989"/>
    </source>
</evidence>
<keyword evidence="6" id="KW-1000">Mitochondrion outer membrane</keyword>
<comment type="caution">
    <text evidence="12">The sequence shown here is derived from an EMBL/GenBank/DDBJ whole genome shotgun (WGS) entry which is preliminary data.</text>
</comment>
<sequence>MPELTKESKQRLQKVFKCGQFTVRWGFVPLVLYLGQSLCVHRIAVLGEAEQSQVHMACPQHSSCLLSACICDLFIVPLECTQTSAFPYITSSMGLLHTSSTQLLSPLVWPPLTGEVPRGAPVLIP</sequence>
<evidence type="ECO:0000256" key="10">
    <source>
        <dbReference type="ARBA" id="ARBA00023136"/>
    </source>
</evidence>
<evidence type="ECO:0000256" key="4">
    <source>
        <dbReference type="ARBA" id="ARBA00022448"/>
    </source>
</evidence>
<comment type="similarity">
    <text evidence="2">Belongs to the Tom7 family.</text>
</comment>
<name>A0ABN9CT63_9NEOB</name>
<dbReference type="InterPro" id="IPR012621">
    <property type="entry name" value="Tom7"/>
</dbReference>
<keyword evidence="13" id="KW-1185">Reference proteome</keyword>
<dbReference type="PANTHER" id="PTHR46722:SF1">
    <property type="entry name" value="MITOCHONDRIAL IMPORT RECEPTOR SUBUNIT TOM7 HOMOLOG"/>
    <property type="match status" value="1"/>
</dbReference>
<keyword evidence="7" id="KW-0653">Protein transport</keyword>
<evidence type="ECO:0000256" key="1">
    <source>
        <dbReference type="ARBA" id="ARBA00004572"/>
    </source>
</evidence>
<evidence type="ECO:0000256" key="5">
    <source>
        <dbReference type="ARBA" id="ARBA00022692"/>
    </source>
</evidence>
<keyword evidence="10" id="KW-0472">Membrane</keyword>
<evidence type="ECO:0000256" key="6">
    <source>
        <dbReference type="ARBA" id="ARBA00022787"/>
    </source>
</evidence>
<accession>A0ABN9CT63</accession>
<protein>
    <recommendedName>
        <fullName evidence="3">Mitochondrial import receptor subunit TOM7 homolog</fullName>
    </recommendedName>
    <alternativeName>
        <fullName evidence="11">Translocase of outer membrane 7 kDa subunit homolog</fullName>
    </alternativeName>
</protein>
<evidence type="ECO:0000256" key="2">
    <source>
        <dbReference type="ARBA" id="ARBA00010917"/>
    </source>
</evidence>
<evidence type="ECO:0000313" key="12">
    <source>
        <dbReference type="EMBL" id="CAI9563395.1"/>
    </source>
</evidence>
<proteinExistence type="inferred from homology"/>
<evidence type="ECO:0000256" key="9">
    <source>
        <dbReference type="ARBA" id="ARBA00023128"/>
    </source>
</evidence>
<keyword evidence="4" id="KW-0813">Transport</keyword>
<dbReference type="EMBL" id="CATNWA010012412">
    <property type="protein sequence ID" value="CAI9563395.1"/>
    <property type="molecule type" value="Genomic_DNA"/>
</dbReference>
<organism evidence="12 13">
    <name type="scientific">Staurois parvus</name>
    <dbReference type="NCBI Taxonomy" id="386267"/>
    <lineage>
        <taxon>Eukaryota</taxon>
        <taxon>Metazoa</taxon>
        <taxon>Chordata</taxon>
        <taxon>Craniata</taxon>
        <taxon>Vertebrata</taxon>
        <taxon>Euteleostomi</taxon>
        <taxon>Amphibia</taxon>
        <taxon>Batrachia</taxon>
        <taxon>Anura</taxon>
        <taxon>Neobatrachia</taxon>
        <taxon>Ranoidea</taxon>
        <taxon>Ranidae</taxon>
        <taxon>Staurois</taxon>
    </lineage>
</organism>
<gene>
    <name evidence="12" type="ORF">SPARVUS_LOCUS5731759</name>
</gene>
<evidence type="ECO:0000256" key="11">
    <source>
        <dbReference type="ARBA" id="ARBA00032786"/>
    </source>
</evidence>
<keyword evidence="5" id="KW-0812">Transmembrane</keyword>
<dbReference type="Pfam" id="PF08038">
    <property type="entry name" value="Tom7"/>
    <property type="match status" value="1"/>
</dbReference>
<evidence type="ECO:0000256" key="7">
    <source>
        <dbReference type="ARBA" id="ARBA00022927"/>
    </source>
</evidence>
<keyword evidence="8" id="KW-1133">Transmembrane helix</keyword>
<comment type="subcellular location">
    <subcellularLocation>
        <location evidence="1">Mitochondrion outer membrane</location>
        <topology evidence="1">Single-pass membrane protein</topology>
    </subcellularLocation>
</comment>
<dbReference type="PANTHER" id="PTHR46722">
    <property type="entry name" value="MITOCHONDRIAL IMPORT RECEPTOR SUBUNIT TOM7 HOMOLOG"/>
    <property type="match status" value="1"/>
</dbReference>